<organism evidence="2">
    <name type="scientific">Absidia glauca</name>
    <name type="common">Pin mould</name>
    <dbReference type="NCBI Taxonomy" id="4829"/>
    <lineage>
        <taxon>Eukaryota</taxon>
        <taxon>Fungi</taxon>
        <taxon>Fungi incertae sedis</taxon>
        <taxon>Mucoromycota</taxon>
        <taxon>Mucoromycotina</taxon>
        <taxon>Mucoromycetes</taxon>
        <taxon>Mucorales</taxon>
        <taxon>Cunninghamellaceae</taxon>
        <taxon>Absidia</taxon>
    </lineage>
</organism>
<dbReference type="InParanoid" id="A0A163KCJ6"/>
<gene>
    <name evidence="2" type="primary">ABSGL_15565.1 scaffold 17607</name>
</gene>
<sequence length="80" mass="8833">MEQHNDEGRVSHQNSKRKDAINGRLPHQMVDHDAQEDFYTRLGAHDGTPPLPSHLGSAANRSSGTRSCPHTPRAMCAYAL</sequence>
<evidence type="ECO:0000313" key="3">
    <source>
        <dbReference type="Proteomes" id="UP000078561"/>
    </source>
</evidence>
<dbReference type="EMBL" id="LT555210">
    <property type="protein sequence ID" value="SAM09856.1"/>
    <property type="molecule type" value="Genomic_DNA"/>
</dbReference>
<proteinExistence type="predicted"/>
<accession>A0A163KCJ6</accession>
<feature type="region of interest" description="Disordered" evidence="1">
    <location>
        <begin position="1"/>
        <end position="72"/>
    </location>
</feature>
<dbReference type="Proteomes" id="UP000078561">
    <property type="component" value="Unassembled WGS sequence"/>
</dbReference>
<name>A0A163KCJ6_ABSGL</name>
<keyword evidence="3" id="KW-1185">Reference proteome</keyword>
<feature type="compositionally biased region" description="Polar residues" evidence="1">
    <location>
        <begin position="59"/>
        <end position="68"/>
    </location>
</feature>
<feature type="compositionally biased region" description="Basic and acidic residues" evidence="1">
    <location>
        <begin position="29"/>
        <end position="39"/>
    </location>
</feature>
<dbReference type="AlphaFoldDB" id="A0A163KCJ6"/>
<evidence type="ECO:0000256" key="1">
    <source>
        <dbReference type="SAM" id="MobiDB-lite"/>
    </source>
</evidence>
<evidence type="ECO:0000313" key="2">
    <source>
        <dbReference type="EMBL" id="SAM09856.1"/>
    </source>
</evidence>
<reference evidence="2" key="1">
    <citation type="submission" date="2016-04" db="EMBL/GenBank/DDBJ databases">
        <authorList>
            <person name="Evans L.H."/>
            <person name="Alamgir A."/>
            <person name="Owens N."/>
            <person name="Weber N.D."/>
            <person name="Virtaneva K."/>
            <person name="Barbian K."/>
            <person name="Babar A."/>
            <person name="Rosenke K."/>
        </authorList>
    </citation>
    <scope>NUCLEOTIDE SEQUENCE [LARGE SCALE GENOMIC DNA]</scope>
    <source>
        <strain evidence="2">CBS 101.48</strain>
    </source>
</reference>
<protein>
    <submittedName>
        <fullName evidence="2">Uncharacterized protein</fullName>
    </submittedName>
</protein>
<feature type="compositionally biased region" description="Basic and acidic residues" evidence="1">
    <location>
        <begin position="1"/>
        <end position="21"/>
    </location>
</feature>